<keyword evidence="3" id="KW-1185">Reference proteome</keyword>
<feature type="signal peptide" evidence="1">
    <location>
        <begin position="1"/>
        <end position="23"/>
    </location>
</feature>
<dbReference type="Proteomes" id="UP001632037">
    <property type="component" value="Unassembled WGS sequence"/>
</dbReference>
<feature type="chain" id="PRO_5044863194" description="RxLR effector protein" evidence="1">
    <location>
        <begin position="24"/>
        <end position="247"/>
    </location>
</feature>
<keyword evidence="1" id="KW-0732">Signal</keyword>
<organism evidence="2 3">
    <name type="scientific">Phytophthora oleae</name>
    <dbReference type="NCBI Taxonomy" id="2107226"/>
    <lineage>
        <taxon>Eukaryota</taxon>
        <taxon>Sar</taxon>
        <taxon>Stramenopiles</taxon>
        <taxon>Oomycota</taxon>
        <taxon>Peronosporomycetes</taxon>
        <taxon>Peronosporales</taxon>
        <taxon>Peronosporaceae</taxon>
        <taxon>Phytophthora</taxon>
    </lineage>
</organism>
<gene>
    <name evidence="2" type="ORF">V7S43_011809</name>
</gene>
<evidence type="ECO:0000313" key="3">
    <source>
        <dbReference type="Proteomes" id="UP001632037"/>
    </source>
</evidence>
<comment type="caution">
    <text evidence="2">The sequence shown here is derived from an EMBL/GenBank/DDBJ whole genome shotgun (WGS) entry which is preliminary data.</text>
</comment>
<evidence type="ECO:0000256" key="1">
    <source>
        <dbReference type="SAM" id="SignalP"/>
    </source>
</evidence>
<dbReference type="AlphaFoldDB" id="A0ABD3FAU7"/>
<evidence type="ECO:0000313" key="2">
    <source>
        <dbReference type="EMBL" id="KAL3663404.1"/>
    </source>
</evidence>
<sequence length="247" mass="27759">MGYCRFLLLTALALLISADFTASTAPRLNSNGRALRVTKEEDDEERAGLAAKLSDLITKFSSKEQQVVRWADAQKTDEFVLDAFKLKGLTGDRLKLNKNYKYFEQFKKIKESDQITAWIKAETSTSAVWRTSGLGNVRTIDEILAVEPTEAFQMYTRFLERYDSAVILKAHKAKTPIPVISDDLTWAEKTVRAANWVATGRSRAFAKAALGLDKLTPAELAKTKNFEFYLIFLHGRLAKLENKLAGV</sequence>
<accession>A0ABD3FAU7</accession>
<proteinExistence type="predicted"/>
<evidence type="ECO:0008006" key="4">
    <source>
        <dbReference type="Google" id="ProtNLM"/>
    </source>
</evidence>
<protein>
    <recommendedName>
        <fullName evidence="4">RxLR effector protein</fullName>
    </recommendedName>
</protein>
<name>A0ABD3FAU7_9STRA</name>
<reference evidence="2 3" key="1">
    <citation type="submission" date="2024-09" db="EMBL/GenBank/DDBJ databases">
        <title>Genome sequencing and assembly of Phytophthora oleae, isolate VK10A, causative agent of rot of olive drupes.</title>
        <authorList>
            <person name="Conti Taguali S."/>
            <person name="Riolo M."/>
            <person name="La Spada F."/>
            <person name="Cacciola S.O."/>
            <person name="Dionisio G."/>
        </authorList>
    </citation>
    <scope>NUCLEOTIDE SEQUENCE [LARGE SCALE GENOMIC DNA]</scope>
    <source>
        <strain evidence="2 3">VK10A</strain>
    </source>
</reference>
<dbReference type="EMBL" id="JBIMZQ010000028">
    <property type="protein sequence ID" value="KAL3663404.1"/>
    <property type="molecule type" value="Genomic_DNA"/>
</dbReference>